<dbReference type="EC" id="3.1.3.15" evidence="1"/>
<sequence>MLTDYHVHLRPDEPAAVASEYFTAANAERYREVAADRGIAELGVAEHIHRFTQSLEVWQHPWYRQWATDDLDAYAAFVREETDLRLGLEVDY</sequence>
<dbReference type="EMBL" id="CADCVL010000255">
    <property type="protein sequence ID" value="CAA9482274.1"/>
    <property type="molecule type" value="Genomic_DNA"/>
</dbReference>
<gene>
    <name evidence="1" type="ORF">AVDCRST_MAG65-1509</name>
</gene>
<accession>A0A6J4S0N5</accession>
<proteinExistence type="predicted"/>
<feature type="non-terminal residue" evidence="1">
    <location>
        <position position="92"/>
    </location>
</feature>
<organism evidence="1">
    <name type="scientific">uncultured Solirubrobacteraceae bacterium</name>
    <dbReference type="NCBI Taxonomy" id="1162706"/>
    <lineage>
        <taxon>Bacteria</taxon>
        <taxon>Bacillati</taxon>
        <taxon>Actinomycetota</taxon>
        <taxon>Thermoleophilia</taxon>
        <taxon>Solirubrobacterales</taxon>
        <taxon>Solirubrobacteraceae</taxon>
        <taxon>environmental samples</taxon>
    </lineage>
</organism>
<name>A0A6J4S0N5_9ACTN</name>
<protein>
    <submittedName>
        <fullName evidence="1">Histidinol-phosphatase</fullName>
        <ecNumber evidence="1">3.1.3.15</ecNumber>
    </submittedName>
</protein>
<dbReference type="AlphaFoldDB" id="A0A6J4S0N5"/>
<reference evidence="1" key="1">
    <citation type="submission" date="2020-02" db="EMBL/GenBank/DDBJ databases">
        <authorList>
            <person name="Meier V. D."/>
        </authorList>
    </citation>
    <scope>NUCLEOTIDE SEQUENCE</scope>
    <source>
        <strain evidence="1">AVDCRST_MAG65</strain>
    </source>
</reference>
<keyword evidence="1" id="KW-0378">Hydrolase</keyword>
<dbReference type="GO" id="GO:0004401">
    <property type="term" value="F:histidinol-phosphatase activity"/>
    <property type="evidence" value="ECO:0007669"/>
    <property type="project" value="UniProtKB-EC"/>
</dbReference>
<evidence type="ECO:0000313" key="1">
    <source>
        <dbReference type="EMBL" id="CAA9482274.1"/>
    </source>
</evidence>
<dbReference type="Gene3D" id="3.20.20.140">
    <property type="entry name" value="Metal-dependent hydrolases"/>
    <property type="match status" value="1"/>
</dbReference>